<dbReference type="PANTHER" id="PTHR33690">
    <property type="entry name" value="DUF4605 DOMAIN-CONTAINING PROTEIN"/>
    <property type="match status" value="1"/>
</dbReference>
<keyword evidence="4" id="KW-1185">Reference proteome</keyword>
<keyword evidence="2" id="KW-0472">Membrane</keyword>
<dbReference type="PANTHER" id="PTHR33690:SF3">
    <property type="entry name" value="UBIQUITIN-LIKE DOMAIN-CONTAINING PROTEIN"/>
    <property type="match status" value="1"/>
</dbReference>
<evidence type="ECO:0000313" key="4">
    <source>
        <dbReference type="Proteomes" id="UP000664859"/>
    </source>
</evidence>
<keyword evidence="2" id="KW-0812">Transmembrane</keyword>
<reference evidence="3" key="1">
    <citation type="submission" date="2021-02" db="EMBL/GenBank/DDBJ databases">
        <title>First Annotated Genome of the Yellow-green Alga Tribonema minus.</title>
        <authorList>
            <person name="Mahan K.M."/>
        </authorList>
    </citation>
    <scope>NUCLEOTIDE SEQUENCE</scope>
    <source>
        <strain evidence="3">UTEX B ZZ1240</strain>
    </source>
</reference>
<feature type="non-terminal residue" evidence="3">
    <location>
        <position position="115"/>
    </location>
</feature>
<keyword evidence="2" id="KW-1133">Transmembrane helix</keyword>
<name>A0A836CLX7_9STRA</name>
<sequence>VRIINGEIVQDNDPRLRQRTQSAATTARGGFGAGDGAARPTPSAAAMAGGAAESPLQRLADMLGVKGKTITIPAVFGVPSRDVEVIHLLLVAAVSLIFGWKALAFTAVLYVVQTK</sequence>
<gene>
    <name evidence="3" type="ORF">JKP88DRAFT_149533</name>
</gene>
<feature type="non-terminal residue" evidence="3">
    <location>
        <position position="1"/>
    </location>
</feature>
<feature type="compositionally biased region" description="Low complexity" evidence="1">
    <location>
        <begin position="36"/>
        <end position="47"/>
    </location>
</feature>
<accession>A0A836CLX7</accession>
<proteinExistence type="predicted"/>
<evidence type="ECO:0000313" key="3">
    <source>
        <dbReference type="EMBL" id="KAG5191232.1"/>
    </source>
</evidence>
<organism evidence="3 4">
    <name type="scientific">Tribonema minus</name>
    <dbReference type="NCBI Taxonomy" id="303371"/>
    <lineage>
        <taxon>Eukaryota</taxon>
        <taxon>Sar</taxon>
        <taxon>Stramenopiles</taxon>
        <taxon>Ochrophyta</taxon>
        <taxon>PX clade</taxon>
        <taxon>Xanthophyceae</taxon>
        <taxon>Tribonematales</taxon>
        <taxon>Tribonemataceae</taxon>
        <taxon>Tribonema</taxon>
    </lineage>
</organism>
<evidence type="ECO:0000256" key="2">
    <source>
        <dbReference type="SAM" id="Phobius"/>
    </source>
</evidence>
<feature type="region of interest" description="Disordered" evidence="1">
    <location>
        <begin position="14"/>
        <end position="47"/>
    </location>
</feature>
<dbReference type="EMBL" id="JAFCMP010000022">
    <property type="protein sequence ID" value="KAG5191232.1"/>
    <property type="molecule type" value="Genomic_DNA"/>
</dbReference>
<dbReference type="OrthoDB" id="10060343at2759"/>
<evidence type="ECO:0000256" key="1">
    <source>
        <dbReference type="SAM" id="MobiDB-lite"/>
    </source>
</evidence>
<feature type="transmembrane region" description="Helical" evidence="2">
    <location>
        <begin position="85"/>
        <end position="112"/>
    </location>
</feature>
<dbReference type="InterPro" id="IPR052502">
    <property type="entry name" value="FAM241_domain"/>
</dbReference>
<dbReference type="Proteomes" id="UP000664859">
    <property type="component" value="Unassembled WGS sequence"/>
</dbReference>
<comment type="caution">
    <text evidence="3">The sequence shown here is derived from an EMBL/GenBank/DDBJ whole genome shotgun (WGS) entry which is preliminary data.</text>
</comment>
<dbReference type="AlphaFoldDB" id="A0A836CLX7"/>
<protein>
    <submittedName>
        <fullName evidence="3">Uncharacterized protein</fullName>
    </submittedName>
</protein>